<keyword evidence="2" id="KW-1185">Reference proteome</keyword>
<comment type="caution">
    <text evidence="1">The sequence shown here is derived from an EMBL/GenBank/DDBJ whole genome shotgun (WGS) entry which is preliminary data.</text>
</comment>
<protein>
    <submittedName>
        <fullName evidence="1">Uncharacterized protein</fullName>
    </submittedName>
</protein>
<organism evidence="1 2">
    <name type="scientific">Thelohanellus kitauei</name>
    <name type="common">Myxosporean</name>
    <dbReference type="NCBI Taxonomy" id="669202"/>
    <lineage>
        <taxon>Eukaryota</taxon>
        <taxon>Metazoa</taxon>
        <taxon>Cnidaria</taxon>
        <taxon>Myxozoa</taxon>
        <taxon>Myxosporea</taxon>
        <taxon>Bivalvulida</taxon>
        <taxon>Platysporina</taxon>
        <taxon>Myxobolidae</taxon>
        <taxon>Thelohanellus</taxon>
    </lineage>
</organism>
<dbReference type="AlphaFoldDB" id="A0A0C2M8Z3"/>
<dbReference type="InterPro" id="IPR026065">
    <property type="entry name" value="FAM60A"/>
</dbReference>
<dbReference type="EMBL" id="JWZT01005439">
    <property type="protein sequence ID" value="KII60789.1"/>
    <property type="molecule type" value="Genomic_DNA"/>
</dbReference>
<evidence type="ECO:0000313" key="2">
    <source>
        <dbReference type="Proteomes" id="UP000031668"/>
    </source>
</evidence>
<accession>A0A0C2M8Z3</accession>
<evidence type="ECO:0000313" key="1">
    <source>
        <dbReference type="EMBL" id="KII60789.1"/>
    </source>
</evidence>
<gene>
    <name evidence="1" type="ORF">RF11_02649</name>
</gene>
<sequence length="176" mass="20512">MHPQQLYGVGYPYYTMPYYNYFCTQPIYPTFNNMWQYYGSQHPPKFTQNHFIGNEPQGTTSVPPKKKCQNKVELVGWRRKTICCGTVFIGPQGQILINPKYIRSHVGKCKYRTICDNIYPNSGLTRSTDDETEHDSRLLTSTLSPIRSDCDSLRPSHESAIREKWIHQNEIEKIVN</sequence>
<name>A0A0C2M8Z3_THEKT</name>
<dbReference type="Proteomes" id="UP000031668">
    <property type="component" value="Unassembled WGS sequence"/>
</dbReference>
<proteinExistence type="predicted"/>
<dbReference type="OrthoDB" id="6019797at2759"/>
<dbReference type="Pfam" id="PF15396">
    <property type="entry name" value="FAM60A"/>
    <property type="match status" value="1"/>
</dbReference>
<reference evidence="1 2" key="1">
    <citation type="journal article" date="2014" name="Genome Biol. Evol.">
        <title>The genome of the myxosporean Thelohanellus kitauei shows adaptations to nutrient acquisition within its fish host.</title>
        <authorList>
            <person name="Yang Y."/>
            <person name="Xiong J."/>
            <person name="Zhou Z."/>
            <person name="Huo F."/>
            <person name="Miao W."/>
            <person name="Ran C."/>
            <person name="Liu Y."/>
            <person name="Zhang J."/>
            <person name="Feng J."/>
            <person name="Wang M."/>
            <person name="Wang M."/>
            <person name="Wang L."/>
            <person name="Yao B."/>
        </authorList>
    </citation>
    <scope>NUCLEOTIDE SEQUENCE [LARGE SCALE GENOMIC DNA]</scope>
    <source>
        <strain evidence="1">Wuqing</strain>
    </source>
</reference>